<dbReference type="Proteomes" id="UP000285456">
    <property type="component" value="Unassembled WGS sequence"/>
</dbReference>
<keyword evidence="2" id="KW-1185">Reference proteome</keyword>
<reference evidence="1 2" key="1">
    <citation type="journal article" date="2007" name="Int. J. Syst. Evol. Microbiol.">
        <title>Oceanobacillus profundus sp. nov., isolated from a deep-sea sediment core.</title>
        <authorList>
            <person name="Kim Y.G."/>
            <person name="Choi D.H."/>
            <person name="Hyun S."/>
            <person name="Cho B.C."/>
        </authorList>
    </citation>
    <scope>NUCLEOTIDE SEQUENCE [LARGE SCALE GENOMIC DNA]</scope>
    <source>
        <strain evidence="1 2">DSM 18246</strain>
    </source>
</reference>
<evidence type="ECO:0000313" key="2">
    <source>
        <dbReference type="Proteomes" id="UP000285456"/>
    </source>
</evidence>
<dbReference type="RefSeq" id="WP_118889885.1">
    <property type="nucleotide sequence ID" value="NZ_PHUT01000012.1"/>
</dbReference>
<comment type="caution">
    <text evidence="1">The sequence shown here is derived from an EMBL/GenBank/DDBJ whole genome shotgun (WGS) entry which is preliminary data.</text>
</comment>
<dbReference type="OrthoDB" id="1726325at2"/>
<proteinExistence type="predicted"/>
<accession>A0A417YDC8</accession>
<evidence type="ECO:0000313" key="1">
    <source>
        <dbReference type="EMBL" id="RHW30618.1"/>
    </source>
</evidence>
<protein>
    <submittedName>
        <fullName evidence="1">Uncharacterized protein</fullName>
    </submittedName>
</protein>
<name>A0A417YDC8_9BACI</name>
<sequence length="120" mass="13644">MIIAAVLDERKFIVPIVEGKVLRIYNSKTKQVADYENPAVHLKEGRRGAALKFAEKQGVEAFVAPPQTFCELSYEKARNDGIQFFQLSNSISFDQFEDRIKTNLLLHQSELPENEIAPSF</sequence>
<organism evidence="1 2">
    <name type="scientific">Oceanobacillus profundus</name>
    <dbReference type="NCBI Taxonomy" id="372463"/>
    <lineage>
        <taxon>Bacteria</taxon>
        <taxon>Bacillati</taxon>
        <taxon>Bacillota</taxon>
        <taxon>Bacilli</taxon>
        <taxon>Bacillales</taxon>
        <taxon>Bacillaceae</taxon>
        <taxon>Oceanobacillus</taxon>
    </lineage>
</organism>
<dbReference type="EMBL" id="QWEH01000012">
    <property type="protein sequence ID" value="RHW30618.1"/>
    <property type="molecule type" value="Genomic_DNA"/>
</dbReference>
<dbReference type="AlphaFoldDB" id="A0A417YDC8"/>
<gene>
    <name evidence="1" type="ORF">D1B32_16000</name>
</gene>